<comment type="caution">
    <text evidence="2">The sequence shown here is derived from an EMBL/GenBank/DDBJ whole genome shotgun (WGS) entry which is preliminary data.</text>
</comment>
<organism evidence="2 3">
    <name type="scientific">Eiseniibacteriota bacterium</name>
    <dbReference type="NCBI Taxonomy" id="2212470"/>
    <lineage>
        <taxon>Bacteria</taxon>
        <taxon>Candidatus Eiseniibacteriota</taxon>
    </lineage>
</organism>
<reference evidence="2" key="1">
    <citation type="submission" date="2020-04" db="EMBL/GenBank/DDBJ databases">
        <authorList>
            <person name="Zhang T."/>
        </authorList>
    </citation>
    <scope>NUCLEOTIDE SEQUENCE</scope>
    <source>
        <strain evidence="2">HKST-UBA02</strain>
    </source>
</reference>
<keyword evidence="1" id="KW-1133">Transmembrane helix</keyword>
<keyword evidence="1" id="KW-0812">Transmembrane</keyword>
<dbReference type="Proteomes" id="UP000739538">
    <property type="component" value="Unassembled WGS sequence"/>
</dbReference>
<gene>
    <name evidence="2" type="ORF">KDA27_11240</name>
</gene>
<accession>A0A956SDG3</accession>
<dbReference type="AlphaFoldDB" id="A0A956SDG3"/>
<reference evidence="2" key="2">
    <citation type="journal article" date="2021" name="Microbiome">
        <title>Successional dynamics and alternative stable states in a saline activated sludge microbial community over 9 years.</title>
        <authorList>
            <person name="Wang Y."/>
            <person name="Ye J."/>
            <person name="Ju F."/>
            <person name="Liu L."/>
            <person name="Boyd J.A."/>
            <person name="Deng Y."/>
            <person name="Parks D.H."/>
            <person name="Jiang X."/>
            <person name="Yin X."/>
            <person name="Woodcroft B.J."/>
            <person name="Tyson G.W."/>
            <person name="Hugenholtz P."/>
            <person name="Polz M.F."/>
            <person name="Zhang T."/>
        </authorList>
    </citation>
    <scope>NUCLEOTIDE SEQUENCE</scope>
    <source>
        <strain evidence="2">HKST-UBA02</strain>
    </source>
</reference>
<proteinExistence type="predicted"/>
<sequence>MRTLKPTERAHAQKTEGTLARPWFVALSVTAFVTAVGSLASREPSSIELLPIDHEWTEEAIGAIAYPPQVDDETPVWVEWLPSLAFVDYGPPAPADEEEMGFVFHSVSVTGYSSRMEETDSTPFITAINTITAPGVLAVSRDMLRTFTPGAPFDFGDRVLISGVGVYQIEDTMNPRWTRRVDVWFPSTEEALAWGRRETYMAIVDPRTPISPYEIPLALLAQEPIDLRHHSGLSTPWRILQ</sequence>
<keyword evidence="1" id="KW-0472">Membrane</keyword>
<name>A0A956SDG3_UNCEI</name>
<protein>
    <submittedName>
        <fullName evidence="2">3D domain-containing protein</fullName>
    </submittedName>
</protein>
<dbReference type="EMBL" id="JAGQHS010000050">
    <property type="protein sequence ID" value="MCA9756366.1"/>
    <property type="molecule type" value="Genomic_DNA"/>
</dbReference>
<evidence type="ECO:0000313" key="3">
    <source>
        <dbReference type="Proteomes" id="UP000739538"/>
    </source>
</evidence>
<evidence type="ECO:0000256" key="1">
    <source>
        <dbReference type="SAM" id="Phobius"/>
    </source>
</evidence>
<dbReference type="CDD" id="cd22784">
    <property type="entry name" value="DPBB_MltA_YuiC-like"/>
    <property type="match status" value="1"/>
</dbReference>
<feature type="transmembrane region" description="Helical" evidence="1">
    <location>
        <begin position="20"/>
        <end position="40"/>
    </location>
</feature>
<evidence type="ECO:0000313" key="2">
    <source>
        <dbReference type="EMBL" id="MCA9756366.1"/>
    </source>
</evidence>